<evidence type="ECO:0000256" key="3">
    <source>
        <dbReference type="ARBA" id="ARBA00023125"/>
    </source>
</evidence>
<dbReference type="Gene3D" id="2.40.330.10">
    <property type="entry name" value="DNA-binding pseudobarrel domain"/>
    <property type="match status" value="1"/>
</dbReference>
<gene>
    <name evidence="6" type="ORF">H5410_047317</name>
</gene>
<evidence type="ECO:0000313" key="6">
    <source>
        <dbReference type="EMBL" id="KAG5586883.1"/>
    </source>
</evidence>
<dbReference type="AlphaFoldDB" id="A0A9J5XES7"/>
<comment type="caution">
    <text evidence="6">The sequence shown here is derived from an EMBL/GenBank/DDBJ whole genome shotgun (WGS) entry which is preliminary data.</text>
</comment>
<organism evidence="6 7">
    <name type="scientific">Solanum commersonii</name>
    <name type="common">Commerson's wild potato</name>
    <name type="synonym">Commerson's nightshade</name>
    <dbReference type="NCBI Taxonomy" id="4109"/>
    <lineage>
        <taxon>Eukaryota</taxon>
        <taxon>Viridiplantae</taxon>
        <taxon>Streptophyta</taxon>
        <taxon>Embryophyta</taxon>
        <taxon>Tracheophyta</taxon>
        <taxon>Spermatophyta</taxon>
        <taxon>Magnoliopsida</taxon>
        <taxon>eudicotyledons</taxon>
        <taxon>Gunneridae</taxon>
        <taxon>Pentapetalae</taxon>
        <taxon>asterids</taxon>
        <taxon>lamiids</taxon>
        <taxon>Solanales</taxon>
        <taxon>Solanaceae</taxon>
        <taxon>Solanoideae</taxon>
        <taxon>Solaneae</taxon>
        <taxon>Solanum</taxon>
    </lineage>
</organism>
<evidence type="ECO:0000256" key="5">
    <source>
        <dbReference type="ARBA" id="ARBA00023242"/>
    </source>
</evidence>
<dbReference type="SUPFAM" id="SSF101936">
    <property type="entry name" value="DNA-binding pseudobarrel domain"/>
    <property type="match status" value="1"/>
</dbReference>
<sequence length="176" mass="20411">MGKWNIKLWTPRWNMYNPLIRDNGTTNASPAHDLFRQYPYQIFYENGEIGIFCQEEENGSAKLIIPSASPPPMMMVPPPEAPQLHPEKLRMKPQNHLNFVWIFYGRVGKQKVLKQSDVGNLGRIVLPKKEAESHLPKFESRDRISIAMEEIVNSRVWNMKNRCVDSILMEMTTSLV</sequence>
<keyword evidence="4" id="KW-0804">Transcription</keyword>
<dbReference type="PANTHER" id="PTHR31140">
    <property type="entry name" value="B3 DOMAIN-CONTAINING TRANSCRIPTION FACTOR ABI3"/>
    <property type="match status" value="1"/>
</dbReference>
<accession>A0A9J5XES7</accession>
<protein>
    <submittedName>
        <fullName evidence="6">Uncharacterized protein</fullName>
    </submittedName>
</protein>
<dbReference type="GO" id="GO:0003700">
    <property type="term" value="F:DNA-binding transcription factor activity"/>
    <property type="evidence" value="ECO:0007669"/>
    <property type="project" value="InterPro"/>
</dbReference>
<name>A0A9J5XES7_SOLCO</name>
<dbReference type="GO" id="GO:0005634">
    <property type="term" value="C:nucleus"/>
    <property type="evidence" value="ECO:0007669"/>
    <property type="project" value="UniProtKB-SubCell"/>
</dbReference>
<dbReference type="OrthoDB" id="757982at2759"/>
<dbReference type="InterPro" id="IPR044800">
    <property type="entry name" value="LEC2-like"/>
</dbReference>
<dbReference type="PANTHER" id="PTHR31140:SF81">
    <property type="entry name" value="B3 DOMAIN-CONTAINING TRANSCRIPTION FACTOR ABI3"/>
    <property type="match status" value="1"/>
</dbReference>
<reference evidence="6 7" key="1">
    <citation type="submission" date="2020-09" db="EMBL/GenBank/DDBJ databases">
        <title>De no assembly of potato wild relative species, Solanum commersonii.</title>
        <authorList>
            <person name="Cho K."/>
        </authorList>
    </citation>
    <scope>NUCLEOTIDE SEQUENCE [LARGE SCALE GENOMIC DNA]</scope>
    <source>
        <strain evidence="6">LZ3.2</strain>
        <tissue evidence="6">Leaf</tissue>
    </source>
</reference>
<keyword evidence="7" id="KW-1185">Reference proteome</keyword>
<dbReference type="Proteomes" id="UP000824120">
    <property type="component" value="Chromosome 9"/>
</dbReference>
<keyword evidence="3" id="KW-0238">DNA-binding</keyword>
<dbReference type="InterPro" id="IPR015300">
    <property type="entry name" value="DNA-bd_pseudobarrel_sf"/>
</dbReference>
<dbReference type="EMBL" id="JACXVP010000009">
    <property type="protein sequence ID" value="KAG5586883.1"/>
    <property type="molecule type" value="Genomic_DNA"/>
</dbReference>
<evidence type="ECO:0000256" key="4">
    <source>
        <dbReference type="ARBA" id="ARBA00023163"/>
    </source>
</evidence>
<keyword evidence="2" id="KW-0805">Transcription regulation</keyword>
<evidence type="ECO:0000313" key="7">
    <source>
        <dbReference type="Proteomes" id="UP000824120"/>
    </source>
</evidence>
<comment type="subcellular location">
    <subcellularLocation>
        <location evidence="1">Nucleus</location>
    </subcellularLocation>
</comment>
<keyword evidence="5" id="KW-0539">Nucleus</keyword>
<proteinExistence type="predicted"/>
<dbReference type="GO" id="GO:0003677">
    <property type="term" value="F:DNA binding"/>
    <property type="evidence" value="ECO:0007669"/>
    <property type="project" value="UniProtKB-KW"/>
</dbReference>
<evidence type="ECO:0000256" key="2">
    <source>
        <dbReference type="ARBA" id="ARBA00023015"/>
    </source>
</evidence>
<evidence type="ECO:0000256" key="1">
    <source>
        <dbReference type="ARBA" id="ARBA00004123"/>
    </source>
</evidence>